<organism evidence="11 12">
    <name type="scientific">Pseudomicrostroma glucosiphilum</name>
    <dbReference type="NCBI Taxonomy" id="1684307"/>
    <lineage>
        <taxon>Eukaryota</taxon>
        <taxon>Fungi</taxon>
        <taxon>Dikarya</taxon>
        <taxon>Basidiomycota</taxon>
        <taxon>Ustilaginomycotina</taxon>
        <taxon>Exobasidiomycetes</taxon>
        <taxon>Microstromatales</taxon>
        <taxon>Microstromatales incertae sedis</taxon>
        <taxon>Pseudomicrostroma</taxon>
    </lineage>
</organism>
<dbReference type="Proteomes" id="UP000245942">
    <property type="component" value="Unassembled WGS sequence"/>
</dbReference>
<accession>A0A316UH26</accession>
<keyword evidence="4 10" id="KW-0328">Glycosyltransferase</keyword>
<evidence type="ECO:0000256" key="1">
    <source>
        <dbReference type="ARBA" id="ARBA00004477"/>
    </source>
</evidence>
<comment type="pathway">
    <text evidence="2">Protein modification; protein glycosylation.</text>
</comment>
<feature type="transmembrane region" description="Helical" evidence="10">
    <location>
        <begin position="284"/>
        <end position="301"/>
    </location>
</feature>
<dbReference type="STRING" id="1684307.A0A316UH26"/>
<gene>
    <name evidence="11" type="ORF">BCV69DRAFT_280119</name>
</gene>
<dbReference type="GeneID" id="37013230"/>
<keyword evidence="5" id="KW-0808">Transferase</keyword>
<evidence type="ECO:0000256" key="8">
    <source>
        <dbReference type="ARBA" id="ARBA00022989"/>
    </source>
</evidence>
<keyword evidence="7 10" id="KW-0256">Endoplasmic reticulum</keyword>
<dbReference type="GO" id="GO:0005789">
    <property type="term" value="C:endoplasmic reticulum membrane"/>
    <property type="evidence" value="ECO:0007669"/>
    <property type="project" value="UniProtKB-SubCell"/>
</dbReference>
<dbReference type="InterPro" id="IPR005599">
    <property type="entry name" value="GPI_mannosylTrfase"/>
</dbReference>
<keyword evidence="8 10" id="KW-1133">Transmembrane helix</keyword>
<dbReference type="EMBL" id="KZ819321">
    <property type="protein sequence ID" value="PWN24224.1"/>
    <property type="molecule type" value="Genomic_DNA"/>
</dbReference>
<dbReference type="UniPathway" id="UPA00378"/>
<evidence type="ECO:0000256" key="4">
    <source>
        <dbReference type="ARBA" id="ARBA00022676"/>
    </source>
</evidence>
<dbReference type="GO" id="GO:0000026">
    <property type="term" value="F:alpha-1,2-mannosyltransferase activity"/>
    <property type="evidence" value="ECO:0007669"/>
    <property type="project" value="TreeGrafter"/>
</dbReference>
<evidence type="ECO:0000256" key="9">
    <source>
        <dbReference type="ARBA" id="ARBA00023136"/>
    </source>
</evidence>
<dbReference type="RefSeq" id="XP_025351384.1">
    <property type="nucleotide sequence ID" value="XM_025491496.1"/>
</dbReference>
<evidence type="ECO:0000313" key="11">
    <source>
        <dbReference type="EMBL" id="PWN24224.1"/>
    </source>
</evidence>
<feature type="transmembrane region" description="Helical" evidence="10">
    <location>
        <begin position="216"/>
        <end position="236"/>
    </location>
</feature>
<evidence type="ECO:0000256" key="7">
    <source>
        <dbReference type="ARBA" id="ARBA00022824"/>
    </source>
</evidence>
<dbReference type="PANTHER" id="PTHR22760">
    <property type="entry name" value="GLYCOSYLTRANSFERASE"/>
    <property type="match status" value="1"/>
</dbReference>
<feature type="transmembrane region" description="Helical" evidence="10">
    <location>
        <begin position="407"/>
        <end position="429"/>
    </location>
</feature>
<comment type="similarity">
    <text evidence="3 10">Belongs to the glycosyltransferase 22 family.</text>
</comment>
<dbReference type="Pfam" id="PF03901">
    <property type="entry name" value="Glyco_transf_22"/>
    <property type="match status" value="1"/>
</dbReference>
<feature type="transmembrane region" description="Helical" evidence="10">
    <location>
        <begin position="321"/>
        <end position="344"/>
    </location>
</feature>
<reference evidence="11 12" key="1">
    <citation type="journal article" date="2018" name="Mol. Biol. Evol.">
        <title>Broad Genomic Sampling Reveals a Smut Pathogenic Ancestry of the Fungal Clade Ustilaginomycotina.</title>
        <authorList>
            <person name="Kijpornyongpan T."/>
            <person name="Mondo S.J."/>
            <person name="Barry K."/>
            <person name="Sandor L."/>
            <person name="Lee J."/>
            <person name="Lipzen A."/>
            <person name="Pangilinan J."/>
            <person name="LaButti K."/>
            <person name="Hainaut M."/>
            <person name="Henrissat B."/>
            <person name="Grigoriev I.V."/>
            <person name="Spatafora J.W."/>
            <person name="Aime M.C."/>
        </authorList>
    </citation>
    <scope>NUCLEOTIDE SEQUENCE [LARGE SCALE GENOMIC DNA]</scope>
    <source>
        <strain evidence="11 12">MCA 4718</strain>
    </source>
</reference>
<evidence type="ECO:0000256" key="2">
    <source>
        <dbReference type="ARBA" id="ARBA00004922"/>
    </source>
</evidence>
<feature type="transmembrane region" description="Helical" evidence="10">
    <location>
        <begin position="256"/>
        <end position="279"/>
    </location>
</feature>
<proteinExistence type="inferred from homology"/>
<feature type="transmembrane region" description="Helical" evidence="10">
    <location>
        <begin position="27"/>
        <end position="49"/>
    </location>
</feature>
<feature type="transmembrane region" description="Helical" evidence="10">
    <location>
        <begin position="378"/>
        <end position="395"/>
    </location>
</feature>
<dbReference type="AlphaFoldDB" id="A0A316UH26"/>
<sequence length="717" mass="79108">MDTVAQSKSSQPYTRHLLQFTPPSHKVPLSFVFLVLLLVRLSAALFSLISDCDETYNYWEALHLVLFGQDGSTATKSFKTWEYDPNFAIRSWAYILPHAAVGWLVKNLGASKLQVFYGIRTSLAFLSAFVEARFVSTVADAINPRCACFLLCMLACNAGLWSASVALLPSSFTLYTTTLALSYAIQPTRSSSETCPTSRSLPFTDRNRLLKATASFALGALLGWPFAIVLSFPFVLEEILIPSGNLVRGSQIGSFVVGRILSFAKAALTASVLAVPILLIDSLFYGKAVLVPLNIIIYNIMSTKRGAGPELYGVEPPTFYLANLALNAGPVILLLALAAIPLLAATRLLDSRRLLGAEEGSKDHKESSSSALIGSTRLTLLLFRMAPFYLWLGLLSSQPHKEERFMFPAYTAMCLNAAVGLELGVGLAERAMLWLSSQTSEQKTTPPARLLYFPSLASLVVLLISSVFALLRIGASISAYHAPFTVLSPLSAEGSRKEITSLFPSTSSVQNDEGLTICYGKEWYRFPNSLFLPQEVSGAFIKSEFDGILPKHFEQSEKESSPRENPLPLLLYGLDVFTPYISSSLPPLLEMTRNQQTGFNDLNQEEWDRYVSPETQCHLLVDSDDSAYNFASIPPKYEPRYVQDRKNWQKIKCERFLDSEATKSSPAPGGSIGKVKTTIARLLWTPKSWRSGLKYRDYCLLANKRLMKDAAEVGVDV</sequence>
<dbReference type="PANTHER" id="PTHR22760:SF2">
    <property type="entry name" value="ALPHA-1,2-MANNOSYLTRANSFERASE ALG9"/>
    <property type="match status" value="1"/>
</dbReference>
<keyword evidence="6 10" id="KW-0812">Transmembrane</keyword>
<dbReference type="GO" id="GO:0006487">
    <property type="term" value="P:protein N-linked glycosylation"/>
    <property type="evidence" value="ECO:0007669"/>
    <property type="project" value="TreeGrafter"/>
</dbReference>
<evidence type="ECO:0000256" key="5">
    <source>
        <dbReference type="ARBA" id="ARBA00022679"/>
    </source>
</evidence>
<name>A0A316UH26_9BASI</name>
<evidence type="ECO:0000256" key="6">
    <source>
        <dbReference type="ARBA" id="ARBA00022692"/>
    </source>
</evidence>
<feature type="transmembrane region" description="Helical" evidence="10">
    <location>
        <begin position="450"/>
        <end position="471"/>
    </location>
</feature>
<keyword evidence="12" id="KW-1185">Reference proteome</keyword>
<protein>
    <recommendedName>
        <fullName evidence="10">Mannosyltransferase</fullName>
        <ecNumber evidence="10">2.4.1.-</ecNumber>
    </recommendedName>
</protein>
<dbReference type="OrthoDB" id="497541at2759"/>
<keyword evidence="9 10" id="KW-0472">Membrane</keyword>
<dbReference type="EC" id="2.4.1.-" evidence="10"/>
<evidence type="ECO:0000256" key="3">
    <source>
        <dbReference type="ARBA" id="ARBA00007063"/>
    </source>
</evidence>
<evidence type="ECO:0000313" key="12">
    <source>
        <dbReference type="Proteomes" id="UP000245942"/>
    </source>
</evidence>
<comment type="subcellular location">
    <subcellularLocation>
        <location evidence="1 10">Endoplasmic reticulum membrane</location>
        <topology evidence="1 10">Multi-pass membrane protein</topology>
    </subcellularLocation>
</comment>
<evidence type="ECO:0000256" key="10">
    <source>
        <dbReference type="RuleBase" id="RU363075"/>
    </source>
</evidence>